<keyword evidence="2" id="KW-1185">Reference proteome</keyword>
<evidence type="ECO:0000313" key="1">
    <source>
        <dbReference type="EMBL" id="KFK43906.1"/>
    </source>
</evidence>
<evidence type="ECO:0000313" key="2">
    <source>
        <dbReference type="Proteomes" id="UP000029120"/>
    </source>
</evidence>
<gene>
    <name evidence="1" type="ordered locus">AALP_Aa1g189400</name>
</gene>
<dbReference type="EMBL" id="CM002869">
    <property type="protein sequence ID" value="KFK43906.1"/>
    <property type="molecule type" value="Genomic_DNA"/>
</dbReference>
<accession>A0A087HP54</accession>
<proteinExistence type="predicted"/>
<protein>
    <submittedName>
        <fullName evidence="1">Uncharacterized protein</fullName>
    </submittedName>
</protein>
<dbReference type="Gramene" id="KFK43906">
    <property type="protein sequence ID" value="KFK43906"/>
    <property type="gene ID" value="AALP_AA1G189400"/>
</dbReference>
<dbReference type="Proteomes" id="UP000029120">
    <property type="component" value="Chromosome 1"/>
</dbReference>
<reference evidence="2" key="1">
    <citation type="journal article" date="2015" name="Nat. Plants">
        <title>Genome expansion of Arabis alpina linked with retrotransposition and reduced symmetric DNA methylation.</title>
        <authorList>
            <person name="Willing E.M."/>
            <person name="Rawat V."/>
            <person name="Mandakova T."/>
            <person name="Maumus F."/>
            <person name="James G.V."/>
            <person name="Nordstroem K.J."/>
            <person name="Becker C."/>
            <person name="Warthmann N."/>
            <person name="Chica C."/>
            <person name="Szarzynska B."/>
            <person name="Zytnicki M."/>
            <person name="Albani M.C."/>
            <person name="Kiefer C."/>
            <person name="Bergonzi S."/>
            <person name="Castaings L."/>
            <person name="Mateos J.L."/>
            <person name="Berns M.C."/>
            <person name="Bujdoso N."/>
            <person name="Piofczyk T."/>
            <person name="de Lorenzo L."/>
            <person name="Barrero-Sicilia C."/>
            <person name="Mateos I."/>
            <person name="Piednoel M."/>
            <person name="Hagmann J."/>
            <person name="Chen-Min-Tao R."/>
            <person name="Iglesias-Fernandez R."/>
            <person name="Schuster S.C."/>
            <person name="Alonso-Blanco C."/>
            <person name="Roudier F."/>
            <person name="Carbonero P."/>
            <person name="Paz-Ares J."/>
            <person name="Davis S.J."/>
            <person name="Pecinka A."/>
            <person name="Quesneville H."/>
            <person name="Colot V."/>
            <person name="Lysak M.A."/>
            <person name="Weigel D."/>
            <person name="Coupland G."/>
            <person name="Schneeberger K."/>
        </authorList>
    </citation>
    <scope>NUCLEOTIDE SEQUENCE [LARGE SCALE GENOMIC DNA]</scope>
    <source>
        <strain evidence="2">cv. Pajares</strain>
    </source>
</reference>
<name>A0A087HP54_ARAAL</name>
<sequence>MMPSIDYSFILRKLIIDYTLMWTQIGELGLHLLWRF</sequence>
<organism evidence="1 2">
    <name type="scientific">Arabis alpina</name>
    <name type="common">Alpine rock-cress</name>
    <dbReference type="NCBI Taxonomy" id="50452"/>
    <lineage>
        <taxon>Eukaryota</taxon>
        <taxon>Viridiplantae</taxon>
        <taxon>Streptophyta</taxon>
        <taxon>Embryophyta</taxon>
        <taxon>Tracheophyta</taxon>
        <taxon>Spermatophyta</taxon>
        <taxon>Magnoliopsida</taxon>
        <taxon>eudicotyledons</taxon>
        <taxon>Gunneridae</taxon>
        <taxon>Pentapetalae</taxon>
        <taxon>rosids</taxon>
        <taxon>malvids</taxon>
        <taxon>Brassicales</taxon>
        <taxon>Brassicaceae</taxon>
        <taxon>Arabideae</taxon>
        <taxon>Arabis</taxon>
    </lineage>
</organism>
<dbReference type="AlphaFoldDB" id="A0A087HP54"/>